<dbReference type="HOGENOM" id="CLU_028606_0_0_1"/>
<proteinExistence type="predicted"/>
<dbReference type="PROSITE" id="PS51257">
    <property type="entry name" value="PROKAR_LIPOPROTEIN"/>
    <property type="match status" value="1"/>
</dbReference>
<dbReference type="AlphaFoldDB" id="A0A0C2Y051"/>
<accession>A0A0C2Y051</accession>
<dbReference type="Proteomes" id="UP000054097">
    <property type="component" value="Unassembled WGS sequence"/>
</dbReference>
<sequence>MGCKFQLYRNGRLTMLQYIITALACSGVLQGVLGAPTQSVGGNPNASLPALPPPSGGVQVTGVADYHFDSAFDYESFNLVLAVELIEYDLFGYGLNRWNVSDWEAAGLTADDRALIAFFQQQEIGHAKLAARLMGRPDLSNVTCTYQYPNFTGILDWLDFNQKATRFGESGVYGFLGHLNDRSTSAALLSAISTEARQQFAFRQLEGLFPVAHWFTPGITQSMTWTLLSRHISSCEARRPPIKWNIFPALNITNNPQPTAASNAVAHVTGNLTYPGRTLNLTWETPGKLVGPDLQYVTRSNASEPKYVAWISQLGLNYTRLENINGTSGTTVQPGGNLWFNGTEYTGDPAVNGTMFILVTDANPPLSPFNLSAIETHIVAGPAEYQSG</sequence>
<reference evidence="1 2" key="1">
    <citation type="submission" date="2014-04" db="EMBL/GenBank/DDBJ databases">
        <authorList>
            <consortium name="DOE Joint Genome Institute"/>
            <person name="Kuo A."/>
            <person name="Zuccaro A."/>
            <person name="Kohler A."/>
            <person name="Nagy L.G."/>
            <person name="Floudas D."/>
            <person name="Copeland A."/>
            <person name="Barry K.W."/>
            <person name="Cichocki N."/>
            <person name="Veneault-Fourrey C."/>
            <person name="LaButti K."/>
            <person name="Lindquist E.A."/>
            <person name="Lipzen A."/>
            <person name="Lundell T."/>
            <person name="Morin E."/>
            <person name="Murat C."/>
            <person name="Sun H."/>
            <person name="Tunlid A."/>
            <person name="Henrissat B."/>
            <person name="Grigoriev I.V."/>
            <person name="Hibbett D.S."/>
            <person name="Martin F."/>
            <person name="Nordberg H.P."/>
            <person name="Cantor M.N."/>
            <person name="Hua S.X."/>
        </authorList>
    </citation>
    <scope>NUCLEOTIDE SEQUENCE [LARGE SCALE GENOMIC DNA]</scope>
    <source>
        <strain evidence="1 2">MAFF 305830</strain>
    </source>
</reference>
<protein>
    <recommendedName>
        <fullName evidence="3">Rds1 protein</fullName>
    </recommendedName>
</protein>
<organism evidence="1 2">
    <name type="scientific">Serendipita vermifera MAFF 305830</name>
    <dbReference type="NCBI Taxonomy" id="933852"/>
    <lineage>
        <taxon>Eukaryota</taxon>
        <taxon>Fungi</taxon>
        <taxon>Dikarya</taxon>
        <taxon>Basidiomycota</taxon>
        <taxon>Agaricomycotina</taxon>
        <taxon>Agaricomycetes</taxon>
        <taxon>Sebacinales</taxon>
        <taxon>Serendipitaceae</taxon>
        <taxon>Serendipita</taxon>
    </lineage>
</organism>
<evidence type="ECO:0000313" key="1">
    <source>
        <dbReference type="EMBL" id="KIM34482.1"/>
    </source>
</evidence>
<dbReference type="Pfam" id="PF13668">
    <property type="entry name" value="Ferritin_2"/>
    <property type="match status" value="1"/>
</dbReference>
<dbReference type="PANTHER" id="PTHR38705">
    <property type="entry name" value="PROTEIN RDS1"/>
    <property type="match status" value="1"/>
</dbReference>
<dbReference type="PANTHER" id="PTHR38705:SF1">
    <property type="entry name" value="PROTEIN RDS1"/>
    <property type="match status" value="1"/>
</dbReference>
<dbReference type="STRING" id="933852.A0A0C2Y051"/>
<dbReference type="EMBL" id="KN824277">
    <property type="protein sequence ID" value="KIM34482.1"/>
    <property type="molecule type" value="Genomic_DNA"/>
</dbReference>
<evidence type="ECO:0008006" key="3">
    <source>
        <dbReference type="Google" id="ProtNLM"/>
    </source>
</evidence>
<dbReference type="OrthoDB" id="2098436at2759"/>
<keyword evidence="2" id="KW-1185">Reference proteome</keyword>
<dbReference type="InterPro" id="IPR039254">
    <property type="entry name" value="Rds1"/>
</dbReference>
<gene>
    <name evidence="1" type="ORF">M408DRAFT_325877</name>
</gene>
<name>A0A0C2Y051_SERVB</name>
<reference evidence="2" key="2">
    <citation type="submission" date="2015-01" db="EMBL/GenBank/DDBJ databases">
        <title>Evolutionary Origins and Diversification of the Mycorrhizal Mutualists.</title>
        <authorList>
            <consortium name="DOE Joint Genome Institute"/>
            <consortium name="Mycorrhizal Genomics Consortium"/>
            <person name="Kohler A."/>
            <person name="Kuo A."/>
            <person name="Nagy L.G."/>
            <person name="Floudas D."/>
            <person name="Copeland A."/>
            <person name="Barry K.W."/>
            <person name="Cichocki N."/>
            <person name="Veneault-Fourrey C."/>
            <person name="LaButti K."/>
            <person name="Lindquist E.A."/>
            <person name="Lipzen A."/>
            <person name="Lundell T."/>
            <person name="Morin E."/>
            <person name="Murat C."/>
            <person name="Riley R."/>
            <person name="Ohm R."/>
            <person name="Sun H."/>
            <person name="Tunlid A."/>
            <person name="Henrissat B."/>
            <person name="Grigoriev I.V."/>
            <person name="Hibbett D.S."/>
            <person name="Martin F."/>
        </authorList>
    </citation>
    <scope>NUCLEOTIDE SEQUENCE [LARGE SCALE GENOMIC DNA]</scope>
    <source>
        <strain evidence="2">MAFF 305830</strain>
    </source>
</reference>
<evidence type="ECO:0000313" key="2">
    <source>
        <dbReference type="Proteomes" id="UP000054097"/>
    </source>
</evidence>